<organism evidence="2 3">
    <name type="scientific">Kwoniella europaea PYCC6329</name>
    <dbReference type="NCBI Taxonomy" id="1423913"/>
    <lineage>
        <taxon>Eukaryota</taxon>
        <taxon>Fungi</taxon>
        <taxon>Dikarya</taxon>
        <taxon>Basidiomycota</taxon>
        <taxon>Agaricomycotina</taxon>
        <taxon>Tremellomycetes</taxon>
        <taxon>Tremellales</taxon>
        <taxon>Cryptococcaceae</taxon>
        <taxon>Kwoniella</taxon>
    </lineage>
</organism>
<protein>
    <submittedName>
        <fullName evidence="2">Uncharacterized protein</fullName>
    </submittedName>
</protein>
<keyword evidence="3" id="KW-1185">Reference proteome</keyword>
<feature type="coiled-coil region" evidence="1">
    <location>
        <begin position="30"/>
        <end position="57"/>
    </location>
</feature>
<proteinExistence type="predicted"/>
<evidence type="ECO:0000313" key="2">
    <source>
        <dbReference type="EMBL" id="WWD03594.1"/>
    </source>
</evidence>
<gene>
    <name evidence="2" type="ORF">V865_001648</name>
</gene>
<dbReference type="RefSeq" id="XP_066081561.1">
    <property type="nucleotide sequence ID" value="XM_066225464.1"/>
</dbReference>
<accession>A0AAX4KBQ0</accession>
<dbReference type="KEGG" id="ker:91100452"/>
<name>A0AAX4KBQ0_9TREE</name>
<evidence type="ECO:0000256" key="1">
    <source>
        <dbReference type="SAM" id="Coils"/>
    </source>
</evidence>
<dbReference type="AlphaFoldDB" id="A0AAX4KBQ0"/>
<keyword evidence="1" id="KW-0175">Coiled coil</keyword>
<dbReference type="Proteomes" id="UP001358614">
    <property type="component" value="Chromosome 1"/>
</dbReference>
<sequence length="69" mass="8158">MSYFSSRAPHPEDLKGLVINTAGSRPTFERKSLSDMENQLRDDVERMKKELEEMKPEWLRAFEKNKNKS</sequence>
<dbReference type="EMBL" id="CP144089">
    <property type="protein sequence ID" value="WWD03594.1"/>
    <property type="molecule type" value="Genomic_DNA"/>
</dbReference>
<evidence type="ECO:0000313" key="3">
    <source>
        <dbReference type="Proteomes" id="UP001358614"/>
    </source>
</evidence>
<dbReference type="GeneID" id="91100452"/>
<reference evidence="2 3" key="1">
    <citation type="submission" date="2024-01" db="EMBL/GenBank/DDBJ databases">
        <title>Comparative genomics of Cryptococcus and Kwoniella reveals pathogenesis evolution and contrasting modes of karyotype evolution via chromosome fusion or intercentromeric recombination.</title>
        <authorList>
            <person name="Coelho M.A."/>
            <person name="David-Palma M."/>
            <person name="Shea T."/>
            <person name="Bowers K."/>
            <person name="McGinley-Smith S."/>
            <person name="Mohammad A.W."/>
            <person name="Gnirke A."/>
            <person name="Yurkov A.M."/>
            <person name="Nowrousian M."/>
            <person name="Sun S."/>
            <person name="Cuomo C.A."/>
            <person name="Heitman J."/>
        </authorList>
    </citation>
    <scope>NUCLEOTIDE SEQUENCE [LARGE SCALE GENOMIC DNA]</scope>
    <source>
        <strain evidence="2 3">PYCC6329</strain>
    </source>
</reference>